<evidence type="ECO:0000256" key="4">
    <source>
        <dbReference type="ARBA" id="ARBA00022692"/>
    </source>
</evidence>
<dbReference type="PRINTS" id="PR01036">
    <property type="entry name" value="TCRTETB"/>
</dbReference>
<dbReference type="PROSITE" id="PS50850">
    <property type="entry name" value="MFS"/>
    <property type="match status" value="1"/>
</dbReference>
<protein>
    <submittedName>
        <fullName evidence="9">MFS transporter</fullName>
    </submittedName>
</protein>
<dbReference type="Gene3D" id="1.20.1250.20">
    <property type="entry name" value="MFS general substrate transporter like domains"/>
    <property type="match status" value="1"/>
</dbReference>
<dbReference type="Pfam" id="PF07690">
    <property type="entry name" value="MFS_1"/>
    <property type="match status" value="1"/>
</dbReference>
<feature type="transmembrane region" description="Helical" evidence="7">
    <location>
        <begin position="313"/>
        <end position="330"/>
    </location>
</feature>
<dbReference type="RefSeq" id="WP_395112704.1">
    <property type="nucleotide sequence ID" value="NZ_JBIMSO010000012.1"/>
</dbReference>
<evidence type="ECO:0000256" key="2">
    <source>
        <dbReference type="ARBA" id="ARBA00022448"/>
    </source>
</evidence>
<dbReference type="EMBL" id="JBIMSO010000012">
    <property type="protein sequence ID" value="MFH5207280.1"/>
    <property type="molecule type" value="Genomic_DNA"/>
</dbReference>
<feature type="transmembrane region" description="Helical" evidence="7">
    <location>
        <begin position="360"/>
        <end position="381"/>
    </location>
</feature>
<reference evidence="9 10" key="1">
    <citation type="submission" date="2024-10" db="EMBL/GenBank/DDBJ databases">
        <authorList>
            <person name="Riesco R."/>
        </authorList>
    </citation>
    <scope>NUCLEOTIDE SEQUENCE [LARGE SCALE GENOMIC DNA]</scope>
    <source>
        <strain evidence="9 10">NCIMB 15449</strain>
    </source>
</reference>
<feature type="transmembrane region" description="Helical" evidence="7">
    <location>
        <begin position="16"/>
        <end position="41"/>
    </location>
</feature>
<feature type="transmembrane region" description="Helical" evidence="7">
    <location>
        <begin position="174"/>
        <end position="193"/>
    </location>
</feature>
<organism evidence="9 10">
    <name type="scientific">Antrihabitans spumae</name>
    <dbReference type="NCBI Taxonomy" id="3373370"/>
    <lineage>
        <taxon>Bacteria</taxon>
        <taxon>Bacillati</taxon>
        <taxon>Actinomycetota</taxon>
        <taxon>Actinomycetes</taxon>
        <taxon>Mycobacteriales</taxon>
        <taxon>Nocardiaceae</taxon>
        <taxon>Antrihabitans</taxon>
    </lineage>
</organism>
<feature type="transmembrane region" description="Helical" evidence="7">
    <location>
        <begin position="273"/>
        <end position="301"/>
    </location>
</feature>
<dbReference type="NCBIfam" id="TIGR00711">
    <property type="entry name" value="efflux_EmrB"/>
    <property type="match status" value="1"/>
</dbReference>
<dbReference type="InterPro" id="IPR036259">
    <property type="entry name" value="MFS_trans_sf"/>
</dbReference>
<keyword evidence="2" id="KW-0813">Transport</keyword>
<dbReference type="InterPro" id="IPR004638">
    <property type="entry name" value="EmrB-like"/>
</dbReference>
<keyword evidence="3" id="KW-1003">Cell membrane</keyword>
<evidence type="ECO:0000259" key="8">
    <source>
        <dbReference type="PROSITE" id="PS50850"/>
    </source>
</evidence>
<feature type="transmembrane region" description="Helical" evidence="7">
    <location>
        <begin position="114"/>
        <end position="135"/>
    </location>
</feature>
<dbReference type="PANTHER" id="PTHR42718:SF42">
    <property type="entry name" value="EXPORT PROTEIN"/>
    <property type="match status" value="1"/>
</dbReference>
<feature type="domain" description="Major facilitator superfamily (MFS) profile" evidence="8">
    <location>
        <begin position="19"/>
        <end position="510"/>
    </location>
</feature>
<feature type="transmembrane region" description="Helical" evidence="7">
    <location>
        <begin position="411"/>
        <end position="432"/>
    </location>
</feature>
<comment type="subcellular location">
    <subcellularLocation>
        <location evidence="1">Cell membrane</location>
        <topology evidence="1">Multi-pass membrane protein</topology>
    </subcellularLocation>
</comment>
<dbReference type="Gene3D" id="1.20.1720.10">
    <property type="entry name" value="Multidrug resistance protein D"/>
    <property type="match status" value="1"/>
</dbReference>
<feature type="transmembrane region" description="Helical" evidence="7">
    <location>
        <begin position="337"/>
        <end position="354"/>
    </location>
</feature>
<feature type="transmembrane region" description="Helical" evidence="7">
    <location>
        <begin position="147"/>
        <end position="168"/>
    </location>
</feature>
<feature type="transmembrane region" description="Helical" evidence="7">
    <location>
        <begin position="231"/>
        <end position="253"/>
    </location>
</feature>
<evidence type="ECO:0000256" key="6">
    <source>
        <dbReference type="ARBA" id="ARBA00023136"/>
    </source>
</evidence>
<proteinExistence type="predicted"/>
<evidence type="ECO:0000256" key="5">
    <source>
        <dbReference type="ARBA" id="ARBA00022989"/>
    </source>
</evidence>
<dbReference type="PANTHER" id="PTHR42718">
    <property type="entry name" value="MAJOR FACILITATOR SUPERFAMILY MULTIDRUG TRANSPORTER MFSC"/>
    <property type="match status" value="1"/>
</dbReference>
<feature type="transmembrane region" description="Helical" evidence="7">
    <location>
        <begin position="61"/>
        <end position="77"/>
    </location>
</feature>
<dbReference type="InterPro" id="IPR020846">
    <property type="entry name" value="MFS_dom"/>
</dbReference>
<feature type="transmembrane region" description="Helical" evidence="7">
    <location>
        <begin position="84"/>
        <end position="102"/>
    </location>
</feature>
<feature type="transmembrane region" description="Helical" evidence="7">
    <location>
        <begin position="205"/>
        <end position="225"/>
    </location>
</feature>
<dbReference type="CDD" id="cd17321">
    <property type="entry name" value="MFS_MMR_MDR_like"/>
    <property type="match status" value="1"/>
</dbReference>
<dbReference type="SUPFAM" id="SSF103473">
    <property type="entry name" value="MFS general substrate transporter"/>
    <property type="match status" value="1"/>
</dbReference>
<keyword evidence="6 7" id="KW-0472">Membrane</keyword>
<feature type="transmembrane region" description="Helical" evidence="7">
    <location>
        <begin position="486"/>
        <end position="506"/>
    </location>
</feature>
<name>A0ABW7JJT0_9NOCA</name>
<evidence type="ECO:0000313" key="10">
    <source>
        <dbReference type="Proteomes" id="UP001609175"/>
    </source>
</evidence>
<comment type="caution">
    <text evidence="9">The sequence shown here is derived from an EMBL/GenBank/DDBJ whole genome shotgun (WGS) entry which is preliminary data.</text>
</comment>
<sequence>MPPPTRNSLPLTRGRAIAALVVLCLAELLVVIDNTIINIALPTLGRELRTGVSGLQWSVDAYTLTFAGFLLAAGNLGDRYGRRLVLYVGIVGFGAGSALAANTDTLGELVSARAVMGVFAAAVFPATLALVVAIFTEPRQRSIAVGIWAGVAGIAIVGGPVVSGWLLAHFSWHSVFWVNVPVALIALVGTWLWVPEVKVAVPHRLDVPGLLLSIAGVSLLVWAIIEAPRHGWTSWQTAVAALAATIGLLAFVVRQLRTADPLLDVRLFRIRRFWVPAAAISVGFFSLFGFIFFFTVYFQAIRGYSTLETGVRALPYAVGIALAAPIAMTIGRRIGTALPVALGLGFMCVGFAVASSADELTAYPTVILPATIVMGAGLAFVQGPATELLMSNLAEEDMGVGAAVNDTTREVGGALGVAVLGSMLSSVYSGAIRPQLDGTALPKDAADIAISSVFGGLEVAARIPVPELQARAYTAVREAFLDGMGATSWTATAVTGVGAVAVLVFLPWREGRHQSIDIPIETEKAGG</sequence>
<gene>
    <name evidence="9" type="ORF">ACHIPZ_03455</name>
</gene>
<accession>A0ABW7JJT0</accession>
<keyword evidence="5 7" id="KW-1133">Transmembrane helix</keyword>
<keyword evidence="4 7" id="KW-0812">Transmembrane</keyword>
<evidence type="ECO:0000256" key="1">
    <source>
        <dbReference type="ARBA" id="ARBA00004651"/>
    </source>
</evidence>
<dbReference type="InterPro" id="IPR011701">
    <property type="entry name" value="MFS"/>
</dbReference>
<evidence type="ECO:0000256" key="7">
    <source>
        <dbReference type="SAM" id="Phobius"/>
    </source>
</evidence>
<evidence type="ECO:0000256" key="3">
    <source>
        <dbReference type="ARBA" id="ARBA00022475"/>
    </source>
</evidence>
<dbReference type="Proteomes" id="UP001609175">
    <property type="component" value="Unassembled WGS sequence"/>
</dbReference>
<evidence type="ECO:0000313" key="9">
    <source>
        <dbReference type="EMBL" id="MFH5207280.1"/>
    </source>
</evidence>